<reference evidence="1" key="1">
    <citation type="submission" date="2022-09" db="EMBL/GenBank/DDBJ databases">
        <title>Interaction between co-microsymbionts with complementary sets of symbiotic genes in legume-rhizobium systems.</title>
        <authorList>
            <person name="Safronova V."/>
            <person name="Sazanova A."/>
            <person name="Afonin A."/>
            <person name="Chirak E."/>
        </authorList>
    </citation>
    <scope>NUCLEOTIDE SEQUENCE</scope>
    <source>
        <strain evidence="1">A18/3m</strain>
    </source>
</reference>
<name>A0ACD4D1D1_9HYPH</name>
<organism evidence="1 2">
    <name type="scientific">Phyllobacterium zundukense</name>
    <dbReference type="NCBI Taxonomy" id="1867719"/>
    <lineage>
        <taxon>Bacteria</taxon>
        <taxon>Pseudomonadati</taxon>
        <taxon>Pseudomonadota</taxon>
        <taxon>Alphaproteobacteria</taxon>
        <taxon>Hyphomicrobiales</taxon>
        <taxon>Phyllobacteriaceae</taxon>
        <taxon>Phyllobacterium</taxon>
    </lineage>
</organism>
<keyword evidence="2" id="KW-1185">Reference proteome</keyword>
<evidence type="ECO:0000313" key="2">
    <source>
        <dbReference type="Proteomes" id="UP001061991"/>
    </source>
</evidence>
<sequence length="84" mass="9407">MASDRCWSYGDKLFEHKARSEDDEILAINLGIGLLLFNRLDPVEKSLGQPGFIDGKMITIMLRNQRGILAESHAKPTQLTKPVP</sequence>
<dbReference type="Proteomes" id="UP001061991">
    <property type="component" value="Chromosome"/>
</dbReference>
<dbReference type="EMBL" id="CP104973">
    <property type="protein sequence ID" value="UXN59530.1"/>
    <property type="molecule type" value="Genomic_DNA"/>
</dbReference>
<evidence type="ECO:0000313" key="1">
    <source>
        <dbReference type="EMBL" id="UXN59530.1"/>
    </source>
</evidence>
<proteinExistence type="predicted"/>
<gene>
    <name evidence="1" type="ORF">N8E88_23515</name>
</gene>
<accession>A0ACD4D1D1</accession>
<protein>
    <submittedName>
        <fullName evidence="1">Uncharacterized protein</fullName>
    </submittedName>
</protein>